<accession>A0A1B7WZT6</accession>
<dbReference type="EMBL" id="LJOW01000094">
    <property type="protein sequence ID" value="OBQ42637.1"/>
    <property type="molecule type" value="Genomic_DNA"/>
</dbReference>
<dbReference type="AlphaFoldDB" id="A0A1B7WZT6"/>
<evidence type="ECO:0000313" key="1">
    <source>
        <dbReference type="EMBL" id="OBQ42637.1"/>
    </source>
</evidence>
<name>A0A1B7WZT6_APHFL</name>
<gene>
    <name evidence="1" type="ORF">AN484_16665</name>
</gene>
<dbReference type="Proteomes" id="UP000092093">
    <property type="component" value="Unassembled WGS sequence"/>
</dbReference>
<evidence type="ECO:0000313" key="2">
    <source>
        <dbReference type="Proteomes" id="UP000092093"/>
    </source>
</evidence>
<sequence length="281" mass="29817">MRFLIPPQTFAEERHRHFPVYEVFGTTAGTIAIAGLAVSAAGTAYGAYSSSEAQKRNASLGKASAQAQGQIARYQNELNYKMAMAQSQQSADNAKVLHRFARSQERQGFEQINRSYQQEEAATSQVEAAYGASGIAADTGSPLMVEAHNAGMAQLARMDSAYKTNLAALDTDWKGSLETYQSQVQAEMATQYQYGAEIADWQSGPMADVAYNNAMTAANDTAISGYISATGSLLSAAGGFMKPSTTGKGGFTSLGAAEKAAPYAQDFSFNAGMGYVPKAHQ</sequence>
<proteinExistence type="predicted"/>
<protein>
    <submittedName>
        <fullName evidence="1">Uncharacterized protein</fullName>
    </submittedName>
</protein>
<reference evidence="1 2" key="1">
    <citation type="submission" date="2015-09" db="EMBL/GenBank/DDBJ databases">
        <title>Aphanizomenon flos-aquae WA102.</title>
        <authorList>
            <person name="Driscoll C."/>
        </authorList>
    </citation>
    <scope>NUCLEOTIDE SEQUENCE [LARGE SCALE GENOMIC DNA]</scope>
    <source>
        <strain evidence="1">WA102</strain>
    </source>
</reference>
<comment type="caution">
    <text evidence="1">The sequence shown here is derived from an EMBL/GenBank/DDBJ whole genome shotgun (WGS) entry which is preliminary data.</text>
</comment>
<organism evidence="1 2">
    <name type="scientific">Aphanizomenon flos-aquae WA102</name>
    <dbReference type="NCBI Taxonomy" id="1710896"/>
    <lineage>
        <taxon>Bacteria</taxon>
        <taxon>Bacillati</taxon>
        <taxon>Cyanobacteriota</taxon>
        <taxon>Cyanophyceae</taxon>
        <taxon>Nostocales</taxon>
        <taxon>Aphanizomenonaceae</taxon>
        <taxon>Aphanizomenon</taxon>
    </lineage>
</organism>